<evidence type="ECO:0000256" key="1">
    <source>
        <dbReference type="ARBA" id="ARBA00010148"/>
    </source>
</evidence>
<protein>
    <recommendedName>
        <fullName evidence="4">V-type ATP synthase subunit F</fullName>
    </recommendedName>
    <alternativeName>
        <fullName evidence="4">V-ATPase subunit F</fullName>
    </alternativeName>
</protein>
<dbReference type="GeneID" id="83004672"/>
<dbReference type="NCBIfam" id="NF002384">
    <property type="entry name" value="PRK01395.1"/>
    <property type="match status" value="1"/>
</dbReference>
<evidence type="ECO:0000313" key="5">
    <source>
        <dbReference type="EMBL" id="RHJ89093.1"/>
    </source>
</evidence>
<comment type="similarity">
    <text evidence="1 4">Belongs to the V-ATPase F subunit family.</text>
</comment>
<evidence type="ECO:0000256" key="2">
    <source>
        <dbReference type="ARBA" id="ARBA00022448"/>
    </source>
</evidence>
<dbReference type="RefSeq" id="WP_067538519.1">
    <property type="nucleotide sequence ID" value="NZ_AP025567.1"/>
</dbReference>
<keyword evidence="2 4" id="KW-0813">Transport</keyword>
<organism evidence="5 6">
    <name type="scientific">Emergencia timonensis</name>
    <dbReference type="NCBI Taxonomy" id="1776384"/>
    <lineage>
        <taxon>Bacteria</taxon>
        <taxon>Bacillati</taxon>
        <taxon>Bacillota</taxon>
        <taxon>Clostridia</taxon>
        <taxon>Peptostreptococcales</taxon>
        <taxon>Anaerovoracaceae</taxon>
        <taxon>Emergencia</taxon>
    </lineage>
</organism>
<reference evidence="5 6" key="1">
    <citation type="submission" date="2018-08" db="EMBL/GenBank/DDBJ databases">
        <title>A genome reference for cultivated species of the human gut microbiota.</title>
        <authorList>
            <person name="Zou Y."/>
            <person name="Xue W."/>
            <person name="Luo G."/>
        </authorList>
    </citation>
    <scope>NUCLEOTIDE SEQUENCE [LARGE SCALE GENOMIC DNA]</scope>
    <source>
        <strain evidence="5 6">AM07-24</strain>
    </source>
</reference>
<comment type="caution">
    <text evidence="5">The sequence shown here is derived from an EMBL/GenBank/DDBJ whole genome shotgun (WGS) entry which is preliminary data.</text>
</comment>
<dbReference type="Gene3D" id="3.40.50.10580">
    <property type="entry name" value="ATPase, V1 complex, subunit F"/>
    <property type="match status" value="1"/>
</dbReference>
<evidence type="ECO:0000256" key="3">
    <source>
        <dbReference type="ARBA" id="ARBA00023065"/>
    </source>
</evidence>
<dbReference type="GO" id="GO:0046933">
    <property type="term" value="F:proton-transporting ATP synthase activity, rotational mechanism"/>
    <property type="evidence" value="ECO:0007669"/>
    <property type="project" value="UniProtKB-UniRule"/>
</dbReference>
<dbReference type="InterPro" id="IPR008218">
    <property type="entry name" value="ATPase_V1-cplx_f_g_su"/>
</dbReference>
<comment type="function">
    <text evidence="4">Produces ATP from ADP in the presence of a proton gradient across the membrane.</text>
</comment>
<dbReference type="STRING" id="1776384.GCA_900086585_02322"/>
<evidence type="ECO:0000256" key="4">
    <source>
        <dbReference type="HAMAP-Rule" id="MF_00312"/>
    </source>
</evidence>
<dbReference type="GO" id="GO:0005524">
    <property type="term" value="F:ATP binding"/>
    <property type="evidence" value="ECO:0007669"/>
    <property type="project" value="UniProtKB-UniRule"/>
</dbReference>
<keyword evidence="4" id="KW-0066">ATP synthesis</keyword>
<evidence type="ECO:0000313" key="6">
    <source>
        <dbReference type="Proteomes" id="UP000284841"/>
    </source>
</evidence>
<dbReference type="SUPFAM" id="SSF159468">
    <property type="entry name" value="AtpF-like"/>
    <property type="match status" value="1"/>
</dbReference>
<dbReference type="InterPro" id="IPR022944">
    <property type="entry name" value="ATPase_V1-cplx_fsu_bac/arc"/>
</dbReference>
<sequence length="107" mass="11507">MYKIGVIGERDSVLGFKAVGLDVHPCSQSDEAKKILHQLAKDEYAIIYITEGLAADMVKDIDKYKDSRLPAIIPIPGKEGASGTGMDSVRKSVERAVGADILFGGEK</sequence>
<accession>A0A415E5P7</accession>
<dbReference type="Pfam" id="PF01990">
    <property type="entry name" value="ATP-synt_F"/>
    <property type="match status" value="1"/>
</dbReference>
<dbReference type="HAMAP" id="MF_00312">
    <property type="entry name" value="ATP_synth_F_arch"/>
    <property type="match status" value="1"/>
</dbReference>
<name>A0A415E5P7_9FIRM</name>
<keyword evidence="4" id="KW-0375">Hydrogen ion transport</keyword>
<dbReference type="GO" id="GO:0042777">
    <property type="term" value="P:proton motive force-driven plasma membrane ATP synthesis"/>
    <property type="evidence" value="ECO:0007669"/>
    <property type="project" value="UniProtKB-UniRule"/>
</dbReference>
<dbReference type="Proteomes" id="UP000284841">
    <property type="component" value="Unassembled WGS sequence"/>
</dbReference>
<dbReference type="EMBL" id="QRMS01000001">
    <property type="protein sequence ID" value="RHJ89093.1"/>
    <property type="molecule type" value="Genomic_DNA"/>
</dbReference>
<gene>
    <name evidence="4" type="primary">atpF</name>
    <name evidence="5" type="ORF">DW099_00500</name>
</gene>
<proteinExistence type="inferred from homology"/>
<keyword evidence="3 4" id="KW-0406">Ion transport</keyword>
<dbReference type="AlphaFoldDB" id="A0A415E5P7"/>
<dbReference type="InterPro" id="IPR036906">
    <property type="entry name" value="ATPase_V1_fsu_sf"/>
</dbReference>
<dbReference type="GO" id="GO:0046961">
    <property type="term" value="F:proton-transporting ATPase activity, rotational mechanism"/>
    <property type="evidence" value="ECO:0007669"/>
    <property type="project" value="InterPro"/>
</dbReference>
<keyword evidence="6" id="KW-1185">Reference proteome</keyword>
<dbReference type="OrthoDB" id="5311at2"/>